<name>A0ABQ7B8M0_BRACR</name>
<reference evidence="1 2" key="1">
    <citation type="journal article" date="2020" name="BMC Genomics">
        <title>Intraspecific diversification of the crop wild relative Brassica cretica Lam. using demographic model selection.</title>
        <authorList>
            <person name="Kioukis A."/>
            <person name="Michalopoulou V.A."/>
            <person name="Briers L."/>
            <person name="Pirintsos S."/>
            <person name="Studholme D.J."/>
            <person name="Pavlidis P."/>
            <person name="Sarris P.F."/>
        </authorList>
    </citation>
    <scope>NUCLEOTIDE SEQUENCE [LARGE SCALE GENOMIC DNA]</scope>
    <source>
        <strain evidence="2">cv. PFS-1207/04</strain>
    </source>
</reference>
<evidence type="ECO:0000313" key="2">
    <source>
        <dbReference type="Proteomes" id="UP000266723"/>
    </source>
</evidence>
<gene>
    <name evidence="1" type="ORF">DY000_02042211</name>
</gene>
<dbReference type="EMBL" id="QGKV02001507">
    <property type="protein sequence ID" value="KAF3528867.1"/>
    <property type="molecule type" value="Genomic_DNA"/>
</dbReference>
<dbReference type="Proteomes" id="UP000266723">
    <property type="component" value="Unassembled WGS sequence"/>
</dbReference>
<comment type="caution">
    <text evidence="1">The sequence shown here is derived from an EMBL/GenBank/DDBJ whole genome shotgun (WGS) entry which is preliminary data.</text>
</comment>
<proteinExistence type="predicted"/>
<keyword evidence="2" id="KW-1185">Reference proteome</keyword>
<accession>A0ABQ7B8M0</accession>
<evidence type="ECO:0000313" key="1">
    <source>
        <dbReference type="EMBL" id="KAF3528867.1"/>
    </source>
</evidence>
<sequence length="123" mass="14810">MDSSYKGGHDQNIKEKPCTCTRAYDLYGNKKFYWEEKDEYGVYRDDREFARDLDGHTIPVHTKDIRRLMERTSREEPSYICLPEHASSFNRRSWYQRSTPRTRSMRCSMVSVVNMRRTKKPSR</sequence>
<protein>
    <submittedName>
        <fullName evidence="1">Uncharacterized protein</fullName>
    </submittedName>
</protein>
<organism evidence="1 2">
    <name type="scientific">Brassica cretica</name>
    <name type="common">Mustard</name>
    <dbReference type="NCBI Taxonomy" id="69181"/>
    <lineage>
        <taxon>Eukaryota</taxon>
        <taxon>Viridiplantae</taxon>
        <taxon>Streptophyta</taxon>
        <taxon>Embryophyta</taxon>
        <taxon>Tracheophyta</taxon>
        <taxon>Spermatophyta</taxon>
        <taxon>Magnoliopsida</taxon>
        <taxon>eudicotyledons</taxon>
        <taxon>Gunneridae</taxon>
        <taxon>Pentapetalae</taxon>
        <taxon>rosids</taxon>
        <taxon>malvids</taxon>
        <taxon>Brassicales</taxon>
        <taxon>Brassicaceae</taxon>
        <taxon>Brassiceae</taxon>
        <taxon>Brassica</taxon>
    </lineage>
</organism>